<comment type="caution">
    <text evidence="2">The sequence shown here is derived from an EMBL/GenBank/DDBJ whole genome shotgun (WGS) entry which is preliminary data.</text>
</comment>
<evidence type="ECO:0000313" key="2">
    <source>
        <dbReference type="EMBL" id="KAL3311157.1"/>
    </source>
</evidence>
<feature type="chain" id="PRO_5044762528" evidence="1">
    <location>
        <begin position="22"/>
        <end position="87"/>
    </location>
</feature>
<evidence type="ECO:0000313" key="3">
    <source>
        <dbReference type="Proteomes" id="UP001626550"/>
    </source>
</evidence>
<dbReference type="EMBL" id="JBJKFK010002405">
    <property type="protein sequence ID" value="KAL3311157.1"/>
    <property type="molecule type" value="Genomic_DNA"/>
</dbReference>
<gene>
    <name evidence="2" type="ORF">Ciccas_010264</name>
</gene>
<protein>
    <submittedName>
        <fullName evidence="2">Uncharacterized protein</fullName>
    </submittedName>
</protein>
<dbReference type="AlphaFoldDB" id="A0ABD2PWJ7"/>
<accession>A0ABD2PWJ7</accession>
<evidence type="ECO:0000256" key="1">
    <source>
        <dbReference type="SAM" id="SignalP"/>
    </source>
</evidence>
<reference evidence="2 3" key="1">
    <citation type="submission" date="2024-11" db="EMBL/GenBank/DDBJ databases">
        <title>Adaptive evolution of stress response genes in parasites aligns with host niche diversity.</title>
        <authorList>
            <person name="Hahn C."/>
            <person name="Resl P."/>
        </authorList>
    </citation>
    <scope>NUCLEOTIDE SEQUENCE [LARGE SCALE GENOMIC DNA]</scope>
    <source>
        <strain evidence="2">EGGRZ-B1_66</strain>
        <tissue evidence="2">Body</tissue>
    </source>
</reference>
<keyword evidence="3" id="KW-1185">Reference proteome</keyword>
<keyword evidence="1" id="KW-0732">Signal</keyword>
<sequence>MQIHLLTLGVILLAALRGSDAFPSGPEPHHKFSHRLSLPISRETYEAIPDGIDDESLNPGLWARNSASLRAVRPNSEPNVPDDLPDH</sequence>
<dbReference type="Proteomes" id="UP001626550">
    <property type="component" value="Unassembled WGS sequence"/>
</dbReference>
<proteinExistence type="predicted"/>
<organism evidence="2 3">
    <name type="scientific">Cichlidogyrus casuarinus</name>
    <dbReference type="NCBI Taxonomy" id="1844966"/>
    <lineage>
        <taxon>Eukaryota</taxon>
        <taxon>Metazoa</taxon>
        <taxon>Spiralia</taxon>
        <taxon>Lophotrochozoa</taxon>
        <taxon>Platyhelminthes</taxon>
        <taxon>Monogenea</taxon>
        <taxon>Monopisthocotylea</taxon>
        <taxon>Dactylogyridea</taxon>
        <taxon>Ancyrocephalidae</taxon>
        <taxon>Cichlidogyrus</taxon>
    </lineage>
</organism>
<name>A0ABD2PWJ7_9PLAT</name>
<feature type="signal peptide" evidence="1">
    <location>
        <begin position="1"/>
        <end position="21"/>
    </location>
</feature>